<reference evidence="2 3" key="1">
    <citation type="submission" date="2020-09" db="EMBL/GenBank/DDBJ databases">
        <title>An Earliest Endosymbiont, Wolbachia massiliensis sp. nov., Strain PL13 From the Bed Bug (Cimex hemipterius), Type strain of a New supergroup T.</title>
        <authorList>
            <person name="Laidoudi Y."/>
            <person name="Levasseur A."/>
            <person name="Medkour H."/>
            <person name="Maaloum M."/>
            <person name="BenKhedher M."/>
            <person name="Sambou M."/>
            <person name="Bassene H."/>
            <person name="Davoust B."/>
            <person name="Fenollar F."/>
            <person name="Raoult D."/>
            <person name="Mediannikov O."/>
        </authorList>
    </citation>
    <scope>NUCLEOTIDE SEQUENCE [LARGE SCALE GENOMIC DNA]</scope>
    <source>
        <strain evidence="2 3">PL13</strain>
    </source>
</reference>
<dbReference type="Proteomes" id="UP000516514">
    <property type="component" value="Chromosome"/>
</dbReference>
<dbReference type="RefSeq" id="WP_191110693.1">
    <property type="nucleotide sequence ID" value="NZ_CP061738.1"/>
</dbReference>
<keyword evidence="1" id="KW-0812">Transmembrane</keyword>
<organism evidence="2 3">
    <name type="scientific">Candidatus Wolbachia massiliensis</name>
    <dbReference type="NCBI Taxonomy" id="1845000"/>
    <lineage>
        <taxon>Bacteria</taxon>
        <taxon>Pseudomonadati</taxon>
        <taxon>Pseudomonadota</taxon>
        <taxon>Alphaproteobacteria</taxon>
        <taxon>Rickettsiales</taxon>
        <taxon>Anaplasmataceae</taxon>
        <taxon>Wolbachieae</taxon>
        <taxon>Wolbachia</taxon>
    </lineage>
</organism>
<feature type="transmembrane region" description="Helical" evidence="1">
    <location>
        <begin position="37"/>
        <end position="55"/>
    </location>
</feature>
<sequence>MPNENQPKKVNRTWLAIGAGSLLFVMMLPSILLLAKIAIGLIIVPVVAIAIKIASKMMSNVLEDKQTDQGQAEQQTTQNKVVSLAIGLISMFVGGLSLFTIAQIGLTATCAAVTALVLYEYAKDYEYDEGKKIGKSIDTKLDEITDTTTNFIVSNIEKLISPQERQA</sequence>
<dbReference type="KEGG" id="wms:ID128_03265"/>
<proteinExistence type="predicted"/>
<keyword evidence="1" id="KW-1133">Transmembrane helix</keyword>
<evidence type="ECO:0000313" key="3">
    <source>
        <dbReference type="Proteomes" id="UP000516514"/>
    </source>
</evidence>
<feature type="transmembrane region" description="Helical" evidence="1">
    <location>
        <begin position="81"/>
        <end position="98"/>
    </location>
</feature>
<dbReference type="AlphaFoldDB" id="A0A7L7YKW4"/>
<evidence type="ECO:0000256" key="1">
    <source>
        <dbReference type="SAM" id="Phobius"/>
    </source>
</evidence>
<protein>
    <submittedName>
        <fullName evidence="2">Uncharacterized protein</fullName>
    </submittedName>
</protein>
<evidence type="ECO:0000313" key="2">
    <source>
        <dbReference type="EMBL" id="QOD37863.1"/>
    </source>
</evidence>
<feature type="transmembrane region" description="Helical" evidence="1">
    <location>
        <begin position="12"/>
        <end position="31"/>
    </location>
</feature>
<gene>
    <name evidence="2" type="ORF">ID128_03265</name>
</gene>
<accession>A0A7L7YKW4</accession>
<keyword evidence="1" id="KW-0472">Membrane</keyword>
<name>A0A7L7YKW4_9RICK</name>
<keyword evidence="3" id="KW-1185">Reference proteome</keyword>
<dbReference type="EMBL" id="CP061738">
    <property type="protein sequence ID" value="QOD37863.1"/>
    <property type="molecule type" value="Genomic_DNA"/>
</dbReference>